<dbReference type="Gene3D" id="1.20.58.340">
    <property type="entry name" value="Magnesium transport protein CorA, transmembrane region"/>
    <property type="match status" value="1"/>
</dbReference>
<dbReference type="Pfam" id="PF26616">
    <property type="entry name" value="CorA-like"/>
    <property type="match status" value="1"/>
</dbReference>
<dbReference type="EMBL" id="AP024449">
    <property type="protein sequence ID" value="BCS28536.1"/>
    <property type="molecule type" value="Genomic_DNA"/>
</dbReference>
<dbReference type="AlphaFoldDB" id="A0A7R7XVW5"/>
<evidence type="ECO:0000256" key="3">
    <source>
        <dbReference type="ARBA" id="ARBA00022989"/>
    </source>
</evidence>
<evidence type="ECO:0000256" key="5">
    <source>
        <dbReference type="SAM" id="MobiDB-lite"/>
    </source>
</evidence>
<evidence type="ECO:0000313" key="9">
    <source>
        <dbReference type="Proteomes" id="UP000654913"/>
    </source>
</evidence>
<evidence type="ECO:0000256" key="1">
    <source>
        <dbReference type="ARBA" id="ARBA00004141"/>
    </source>
</evidence>
<comment type="subcellular location">
    <subcellularLocation>
        <location evidence="1">Membrane</location>
        <topology evidence="1">Multi-pass membrane protein</topology>
    </subcellularLocation>
</comment>
<dbReference type="OrthoDB" id="5396681at2759"/>
<feature type="region of interest" description="Disordered" evidence="5">
    <location>
        <begin position="1"/>
        <end position="25"/>
    </location>
</feature>
<evidence type="ECO:0000259" key="7">
    <source>
        <dbReference type="Pfam" id="PF26616"/>
    </source>
</evidence>
<feature type="compositionally biased region" description="Low complexity" evidence="5">
    <location>
        <begin position="15"/>
        <end position="25"/>
    </location>
</feature>
<name>A0A7R7XVW5_9EURO</name>
<gene>
    <name evidence="8" type="ORF">APUU_70106A</name>
</gene>
<feature type="transmembrane region" description="Helical" evidence="6">
    <location>
        <begin position="389"/>
        <end position="411"/>
    </location>
</feature>
<evidence type="ECO:0000256" key="6">
    <source>
        <dbReference type="SAM" id="Phobius"/>
    </source>
</evidence>
<protein>
    <recommendedName>
        <fullName evidence="7">CorA-like transporter domain-containing protein</fullName>
    </recommendedName>
</protein>
<feature type="transmembrane region" description="Helical" evidence="6">
    <location>
        <begin position="431"/>
        <end position="452"/>
    </location>
</feature>
<feature type="domain" description="CorA-like transporter" evidence="7">
    <location>
        <begin position="47"/>
        <end position="265"/>
    </location>
</feature>
<dbReference type="GO" id="GO:0016020">
    <property type="term" value="C:membrane"/>
    <property type="evidence" value="ECO:0007669"/>
    <property type="project" value="UniProtKB-SubCell"/>
</dbReference>
<dbReference type="InterPro" id="IPR058257">
    <property type="entry name" value="CorA-like_dom"/>
</dbReference>
<dbReference type="KEGG" id="apuu:APUU_70106A"/>
<keyword evidence="4 6" id="KW-0472">Membrane</keyword>
<dbReference type="InterPro" id="IPR045863">
    <property type="entry name" value="CorA_TM1_TM2"/>
</dbReference>
<reference evidence="8" key="2">
    <citation type="submission" date="2021-02" db="EMBL/GenBank/DDBJ databases">
        <title>Aspergillus puulaauensis MK2 genome sequence.</title>
        <authorList>
            <person name="Futagami T."/>
            <person name="Mori K."/>
            <person name="Kadooka C."/>
            <person name="Tanaka T."/>
        </authorList>
    </citation>
    <scope>NUCLEOTIDE SEQUENCE</scope>
    <source>
        <strain evidence="8">MK2</strain>
    </source>
</reference>
<proteinExistence type="predicted"/>
<keyword evidence="2 6" id="KW-0812">Transmembrane</keyword>
<dbReference type="Proteomes" id="UP000654913">
    <property type="component" value="Chromosome 7"/>
</dbReference>
<evidence type="ECO:0000313" key="8">
    <source>
        <dbReference type="EMBL" id="BCS28536.1"/>
    </source>
</evidence>
<dbReference type="SUPFAM" id="SSF144083">
    <property type="entry name" value="Magnesium transport protein CorA, transmembrane region"/>
    <property type="match status" value="1"/>
</dbReference>
<evidence type="ECO:0000256" key="4">
    <source>
        <dbReference type="ARBA" id="ARBA00023136"/>
    </source>
</evidence>
<keyword evidence="3 6" id="KW-1133">Transmembrane helix</keyword>
<reference evidence="8" key="1">
    <citation type="submission" date="2021-01" db="EMBL/GenBank/DDBJ databases">
        <authorList>
            <consortium name="Aspergillus puulaauensis MK2 genome sequencing consortium"/>
            <person name="Kazuki M."/>
            <person name="Futagami T."/>
        </authorList>
    </citation>
    <scope>NUCLEOTIDE SEQUENCE</scope>
    <source>
        <strain evidence="8">MK2</strain>
    </source>
</reference>
<accession>A0A7R7XVW5</accession>
<organism evidence="8 9">
    <name type="scientific">Aspergillus puulaauensis</name>
    <dbReference type="NCBI Taxonomy" id="1220207"/>
    <lineage>
        <taxon>Eukaryota</taxon>
        <taxon>Fungi</taxon>
        <taxon>Dikarya</taxon>
        <taxon>Ascomycota</taxon>
        <taxon>Pezizomycotina</taxon>
        <taxon>Eurotiomycetes</taxon>
        <taxon>Eurotiomycetidae</taxon>
        <taxon>Eurotiales</taxon>
        <taxon>Aspergillaceae</taxon>
        <taxon>Aspergillus</taxon>
    </lineage>
</organism>
<dbReference type="GeneID" id="64978533"/>
<sequence>MELDTLPILTRPYGPAAQDAPDDAPSLAASPDLYSLIPYTDDFQARAESRRCFNPVESASRVTWIDVDGDQATARTLSSLAELRGCRSLHIPRENGLRILSVNQPNSWRPLNVTGDMFREIVDIAGASSDLLELPLSFFQKSMAVEEGFSSSPVIRHNADSIEIIYIMKYAFEKRVQEKGMDPWVLRQTGVYQKYELATKNSTWVLLHPTANCHFQSRLESFVQSPSQRSCLHRNPLLIHNILFGSFMSAWRDYIKHLEGRMLPIANTTVAAEINKALRVNHESLTAIRGTENRCLVLQPIFRSLEKTFDVLHQANAALSDSGVTQKHDLEAMKQLLNNYLTTINSYGQAAWSLQTRTSRIAAHITDTLSFKDAYVAKRQTEFMVRDSTTVRVITVVTLIYLPSTFMATLLGMNGFFEMDDNHNVVVSPQFWIYIVCSVPLTAATLCYWWYFQKAKQRTERSTDALMV</sequence>
<evidence type="ECO:0000256" key="2">
    <source>
        <dbReference type="ARBA" id="ARBA00022692"/>
    </source>
</evidence>
<dbReference type="RefSeq" id="XP_041560722.1">
    <property type="nucleotide sequence ID" value="XM_041694942.1"/>
</dbReference>
<keyword evidence="9" id="KW-1185">Reference proteome</keyword>